<comment type="caution">
    <text evidence="1">The sequence shown here is derived from an EMBL/GenBank/DDBJ whole genome shotgun (WGS) entry which is preliminary data.</text>
</comment>
<proteinExistence type="predicted"/>
<dbReference type="AlphaFoldDB" id="A0A5A7QLH4"/>
<gene>
    <name evidence="1" type="ORF">STAS_23080</name>
</gene>
<sequence>MRNRQNCMATAVTSGEITPEEDALLDNSNRPDGECLGTFSTRLSLPPLLTPPRNKELESSLVPGSIGLSLLSFLFLEKNKLETFPLNDDFLLLAFANNFQFPIVQNNRSFLIKPSPELRRRNGNRFRPREIPWCYIILLRKHLAQRTRAPAYLPLFLTAPIRCHQSPPFRESFFSLSTDRGLRRIRCPAERGREWAAWHVMHAIPRVPRHGRSGFGIAEVTSRILNLRFTERALLSHANDGFVPVVAAEFLAHLARDCFRDSSRLPILVVFYIS</sequence>
<name>A0A5A7QLH4_STRAF</name>
<keyword evidence="2" id="KW-1185">Reference proteome</keyword>
<organism evidence="1 2">
    <name type="scientific">Striga asiatica</name>
    <name type="common">Asiatic witchweed</name>
    <name type="synonym">Buchnera asiatica</name>
    <dbReference type="NCBI Taxonomy" id="4170"/>
    <lineage>
        <taxon>Eukaryota</taxon>
        <taxon>Viridiplantae</taxon>
        <taxon>Streptophyta</taxon>
        <taxon>Embryophyta</taxon>
        <taxon>Tracheophyta</taxon>
        <taxon>Spermatophyta</taxon>
        <taxon>Magnoliopsida</taxon>
        <taxon>eudicotyledons</taxon>
        <taxon>Gunneridae</taxon>
        <taxon>Pentapetalae</taxon>
        <taxon>asterids</taxon>
        <taxon>lamiids</taxon>
        <taxon>Lamiales</taxon>
        <taxon>Orobanchaceae</taxon>
        <taxon>Buchnereae</taxon>
        <taxon>Striga</taxon>
    </lineage>
</organism>
<accession>A0A5A7QLH4</accession>
<dbReference type="EMBL" id="BKCP01007404">
    <property type="protein sequence ID" value="GER46089.1"/>
    <property type="molecule type" value="Genomic_DNA"/>
</dbReference>
<protein>
    <submittedName>
        <fullName evidence="1">Uncharacterized protein</fullName>
    </submittedName>
</protein>
<reference evidence="2" key="1">
    <citation type="journal article" date="2019" name="Curr. Biol.">
        <title>Genome Sequence of Striga asiatica Provides Insight into the Evolution of Plant Parasitism.</title>
        <authorList>
            <person name="Yoshida S."/>
            <person name="Kim S."/>
            <person name="Wafula E.K."/>
            <person name="Tanskanen J."/>
            <person name="Kim Y.M."/>
            <person name="Honaas L."/>
            <person name="Yang Z."/>
            <person name="Spallek T."/>
            <person name="Conn C.E."/>
            <person name="Ichihashi Y."/>
            <person name="Cheong K."/>
            <person name="Cui S."/>
            <person name="Der J.P."/>
            <person name="Gundlach H."/>
            <person name="Jiao Y."/>
            <person name="Hori C."/>
            <person name="Ishida J.K."/>
            <person name="Kasahara H."/>
            <person name="Kiba T."/>
            <person name="Kim M.S."/>
            <person name="Koo N."/>
            <person name="Laohavisit A."/>
            <person name="Lee Y.H."/>
            <person name="Lumba S."/>
            <person name="McCourt P."/>
            <person name="Mortimer J.C."/>
            <person name="Mutuku J.M."/>
            <person name="Nomura T."/>
            <person name="Sasaki-Sekimoto Y."/>
            <person name="Seto Y."/>
            <person name="Wang Y."/>
            <person name="Wakatake T."/>
            <person name="Sakakibara H."/>
            <person name="Demura T."/>
            <person name="Yamaguchi S."/>
            <person name="Yoneyama K."/>
            <person name="Manabe R.I."/>
            <person name="Nelson D.C."/>
            <person name="Schulman A.H."/>
            <person name="Timko M.P."/>
            <person name="dePamphilis C.W."/>
            <person name="Choi D."/>
            <person name="Shirasu K."/>
        </authorList>
    </citation>
    <scope>NUCLEOTIDE SEQUENCE [LARGE SCALE GENOMIC DNA]</scope>
    <source>
        <strain evidence="2">cv. UVA1</strain>
    </source>
</reference>
<evidence type="ECO:0000313" key="2">
    <source>
        <dbReference type="Proteomes" id="UP000325081"/>
    </source>
</evidence>
<evidence type="ECO:0000313" key="1">
    <source>
        <dbReference type="EMBL" id="GER46089.1"/>
    </source>
</evidence>
<dbReference type="Proteomes" id="UP000325081">
    <property type="component" value="Unassembled WGS sequence"/>
</dbReference>